<proteinExistence type="predicted"/>
<evidence type="ECO:0000313" key="2">
    <source>
        <dbReference type="Proteomes" id="UP000045285"/>
    </source>
</evidence>
<reference evidence="2" key="1">
    <citation type="submission" date="2014-08" db="EMBL/GenBank/DDBJ databases">
        <authorList>
            <person name="Moulin L."/>
        </authorList>
    </citation>
    <scope>NUCLEOTIDE SEQUENCE [LARGE SCALE GENOMIC DNA]</scope>
</reference>
<keyword evidence="2" id="KW-1185">Reference proteome</keyword>
<gene>
    <name evidence="1" type="ORF">MPL3356_270021</name>
</gene>
<organism evidence="1 2">
    <name type="scientific">Mesorhizobium plurifarium</name>
    <dbReference type="NCBI Taxonomy" id="69974"/>
    <lineage>
        <taxon>Bacteria</taxon>
        <taxon>Pseudomonadati</taxon>
        <taxon>Pseudomonadota</taxon>
        <taxon>Alphaproteobacteria</taxon>
        <taxon>Hyphomicrobiales</taxon>
        <taxon>Phyllobacteriaceae</taxon>
        <taxon>Mesorhizobium</taxon>
    </lineage>
</organism>
<dbReference type="Proteomes" id="UP000045285">
    <property type="component" value="Unassembled WGS sequence"/>
</dbReference>
<evidence type="ECO:0000313" key="1">
    <source>
        <dbReference type="EMBL" id="CDX18237.1"/>
    </source>
</evidence>
<sequence>MISLRGSSCSRSPTARLTSWTKAPVALAQYPELAQQFVRTASLQKHVHMVAIDRSGVNDHLVRPCRLSQQLPAPLPDIAAKHRMAILRHPNQVILAVSNSLAAPLVCFHPANLHRIHREPSRLKAWGFPIPYRGL</sequence>
<protein>
    <submittedName>
        <fullName evidence="1">Uncharacterized protein</fullName>
    </submittedName>
</protein>
<dbReference type="EMBL" id="CCMZ01000020">
    <property type="protein sequence ID" value="CDX18237.1"/>
    <property type="molecule type" value="Genomic_DNA"/>
</dbReference>
<accession>A0A090DP64</accession>
<name>A0A090DP64_MESPL</name>
<dbReference type="AlphaFoldDB" id="A0A090DP64"/>